<organism evidence="2 3">
    <name type="scientific">Paramecium octaurelia</name>
    <dbReference type="NCBI Taxonomy" id="43137"/>
    <lineage>
        <taxon>Eukaryota</taxon>
        <taxon>Sar</taxon>
        <taxon>Alveolata</taxon>
        <taxon>Ciliophora</taxon>
        <taxon>Intramacronucleata</taxon>
        <taxon>Oligohymenophorea</taxon>
        <taxon>Peniculida</taxon>
        <taxon>Parameciidae</taxon>
        <taxon>Paramecium</taxon>
    </lineage>
</organism>
<dbReference type="Proteomes" id="UP000683925">
    <property type="component" value="Unassembled WGS sequence"/>
</dbReference>
<dbReference type="OrthoDB" id="2123594at2759"/>
<evidence type="ECO:0000313" key="2">
    <source>
        <dbReference type="EMBL" id="CAD8138117.1"/>
    </source>
</evidence>
<dbReference type="EMBL" id="CAJJDP010000008">
    <property type="protein sequence ID" value="CAD8138117.1"/>
    <property type="molecule type" value="Genomic_DNA"/>
</dbReference>
<dbReference type="OMA" id="IHGKICT"/>
<accession>A0A8S1SFL3</accession>
<sequence length="162" mass="18342">MQQESIYNLIPKEYVPPPKEPMYRSAYPSNLVPTGSTFNNHTTSRPKINNINGEFELVKGPHSHKGQSNSLGRPKGSYKPDTTMFRLKNTGTMGSNQLPEIQTYKYPPSVKPQVPKKDEKPIHGKICTTLAPVSFKLTRLLSYLFELRTETQEKAIIINPQI</sequence>
<feature type="compositionally biased region" description="Polar residues" evidence="1">
    <location>
        <begin position="89"/>
        <end position="100"/>
    </location>
</feature>
<gene>
    <name evidence="2" type="ORF">POCTA_138.1.T0090193</name>
</gene>
<proteinExistence type="predicted"/>
<name>A0A8S1SFL3_PAROT</name>
<evidence type="ECO:0000313" key="3">
    <source>
        <dbReference type="Proteomes" id="UP000683925"/>
    </source>
</evidence>
<feature type="region of interest" description="Disordered" evidence="1">
    <location>
        <begin position="57"/>
        <end position="100"/>
    </location>
</feature>
<comment type="caution">
    <text evidence="2">The sequence shown here is derived from an EMBL/GenBank/DDBJ whole genome shotgun (WGS) entry which is preliminary data.</text>
</comment>
<reference evidence="2" key="1">
    <citation type="submission" date="2021-01" db="EMBL/GenBank/DDBJ databases">
        <authorList>
            <consortium name="Genoscope - CEA"/>
            <person name="William W."/>
        </authorList>
    </citation>
    <scope>NUCLEOTIDE SEQUENCE</scope>
</reference>
<evidence type="ECO:0000256" key="1">
    <source>
        <dbReference type="SAM" id="MobiDB-lite"/>
    </source>
</evidence>
<protein>
    <submittedName>
        <fullName evidence="2">Uncharacterized protein</fullName>
    </submittedName>
</protein>
<dbReference type="AlphaFoldDB" id="A0A8S1SFL3"/>
<keyword evidence="3" id="KW-1185">Reference proteome</keyword>